<evidence type="ECO:0000313" key="2">
    <source>
        <dbReference type="Proteomes" id="UP000499080"/>
    </source>
</evidence>
<accession>A0A4Y2BBS4</accession>
<dbReference type="Proteomes" id="UP000499080">
    <property type="component" value="Unassembled WGS sequence"/>
</dbReference>
<comment type="caution">
    <text evidence="1">The sequence shown here is derived from an EMBL/GenBank/DDBJ whole genome shotgun (WGS) entry which is preliminary data.</text>
</comment>
<gene>
    <name evidence="1" type="ORF">AVEN_87819_1</name>
</gene>
<keyword evidence="2" id="KW-1185">Reference proteome</keyword>
<dbReference type="EMBL" id="BGPR01000065">
    <property type="protein sequence ID" value="GBL89473.1"/>
    <property type="molecule type" value="Genomic_DNA"/>
</dbReference>
<proteinExistence type="predicted"/>
<protein>
    <submittedName>
        <fullName evidence="1">Uncharacterized protein</fullName>
    </submittedName>
</protein>
<name>A0A4Y2BBS4_ARAVE</name>
<organism evidence="1 2">
    <name type="scientific">Araneus ventricosus</name>
    <name type="common">Orbweaver spider</name>
    <name type="synonym">Epeira ventricosa</name>
    <dbReference type="NCBI Taxonomy" id="182803"/>
    <lineage>
        <taxon>Eukaryota</taxon>
        <taxon>Metazoa</taxon>
        <taxon>Ecdysozoa</taxon>
        <taxon>Arthropoda</taxon>
        <taxon>Chelicerata</taxon>
        <taxon>Arachnida</taxon>
        <taxon>Araneae</taxon>
        <taxon>Araneomorphae</taxon>
        <taxon>Entelegynae</taxon>
        <taxon>Araneoidea</taxon>
        <taxon>Araneidae</taxon>
        <taxon>Araneus</taxon>
    </lineage>
</organism>
<sequence>MSLVASTSKGCFGTIEVAPQPLRMPGVAHGGHRKYTDLNCCRIINRTFPVGITMVGLWVPSPVTVRASFGRGRVLPWPGDGLLGLRPQQSSYRNGHCHAETRMLRQEG</sequence>
<evidence type="ECO:0000313" key="1">
    <source>
        <dbReference type="EMBL" id="GBL89473.1"/>
    </source>
</evidence>
<dbReference type="AlphaFoldDB" id="A0A4Y2BBS4"/>
<reference evidence="1 2" key="1">
    <citation type="journal article" date="2019" name="Sci. Rep.">
        <title>Orb-weaving spider Araneus ventricosus genome elucidates the spidroin gene catalogue.</title>
        <authorList>
            <person name="Kono N."/>
            <person name="Nakamura H."/>
            <person name="Ohtoshi R."/>
            <person name="Moran D.A.P."/>
            <person name="Shinohara A."/>
            <person name="Yoshida Y."/>
            <person name="Fujiwara M."/>
            <person name="Mori M."/>
            <person name="Tomita M."/>
            <person name="Arakawa K."/>
        </authorList>
    </citation>
    <scope>NUCLEOTIDE SEQUENCE [LARGE SCALE GENOMIC DNA]</scope>
</reference>